<proteinExistence type="predicted"/>
<gene>
    <name evidence="2" type="ORF">V5O48_016146</name>
</gene>
<sequence>SPSVGKRGSNSREEQQQIPPQRSSPLETPDSLTPPGQLTKGAMEDQPQDDLDGSFEQAQQEEERASRSSGNTDEIPVLRAQLGAVMQRLAILETQPPPAYVSSNEHRQE</sequence>
<feature type="non-terminal residue" evidence="2">
    <location>
        <position position="1"/>
    </location>
</feature>
<comment type="caution">
    <text evidence="2">The sequence shown here is derived from an EMBL/GenBank/DDBJ whole genome shotgun (WGS) entry which is preliminary data.</text>
</comment>
<evidence type="ECO:0000313" key="3">
    <source>
        <dbReference type="Proteomes" id="UP001465976"/>
    </source>
</evidence>
<accession>A0ABR3ESJ4</accession>
<evidence type="ECO:0000256" key="1">
    <source>
        <dbReference type="SAM" id="MobiDB-lite"/>
    </source>
</evidence>
<name>A0ABR3ESJ4_9AGAR</name>
<feature type="region of interest" description="Disordered" evidence="1">
    <location>
        <begin position="1"/>
        <end position="79"/>
    </location>
</feature>
<dbReference type="EMBL" id="JBAHYK010002091">
    <property type="protein sequence ID" value="KAL0565870.1"/>
    <property type="molecule type" value="Genomic_DNA"/>
</dbReference>
<protein>
    <submittedName>
        <fullName evidence="2">Uncharacterized protein</fullName>
    </submittedName>
</protein>
<organism evidence="2 3">
    <name type="scientific">Marasmius crinis-equi</name>
    <dbReference type="NCBI Taxonomy" id="585013"/>
    <lineage>
        <taxon>Eukaryota</taxon>
        <taxon>Fungi</taxon>
        <taxon>Dikarya</taxon>
        <taxon>Basidiomycota</taxon>
        <taxon>Agaricomycotina</taxon>
        <taxon>Agaricomycetes</taxon>
        <taxon>Agaricomycetidae</taxon>
        <taxon>Agaricales</taxon>
        <taxon>Marasmiineae</taxon>
        <taxon>Marasmiaceae</taxon>
        <taxon>Marasmius</taxon>
    </lineage>
</organism>
<evidence type="ECO:0000313" key="2">
    <source>
        <dbReference type="EMBL" id="KAL0565870.1"/>
    </source>
</evidence>
<keyword evidence="3" id="KW-1185">Reference proteome</keyword>
<feature type="compositionally biased region" description="Polar residues" evidence="1">
    <location>
        <begin position="16"/>
        <end position="36"/>
    </location>
</feature>
<dbReference type="Proteomes" id="UP001465976">
    <property type="component" value="Unassembled WGS sequence"/>
</dbReference>
<reference evidence="2 3" key="1">
    <citation type="submission" date="2024-02" db="EMBL/GenBank/DDBJ databases">
        <title>A draft genome for the cacao thread blight pathogen Marasmius crinis-equi.</title>
        <authorList>
            <person name="Cohen S.P."/>
            <person name="Baruah I.K."/>
            <person name="Amoako-Attah I."/>
            <person name="Bukari Y."/>
            <person name="Meinhardt L.W."/>
            <person name="Bailey B.A."/>
        </authorList>
    </citation>
    <scope>NUCLEOTIDE SEQUENCE [LARGE SCALE GENOMIC DNA]</scope>
    <source>
        <strain evidence="2 3">GH-76</strain>
    </source>
</reference>